<dbReference type="PROSITE" id="PS00922">
    <property type="entry name" value="TRANSGLYCOSYLASE"/>
    <property type="match status" value="1"/>
</dbReference>
<gene>
    <name evidence="4" type="ORF">CACET_c14610</name>
</gene>
<dbReference type="CDD" id="cd16896">
    <property type="entry name" value="LT_Slt70-like"/>
    <property type="match status" value="1"/>
</dbReference>
<dbReference type="RefSeq" id="WP_082058135.1">
    <property type="nucleotide sequence ID" value="NZ_CP009687.1"/>
</dbReference>
<accession>A0A0G3W977</accession>
<evidence type="ECO:0000256" key="2">
    <source>
        <dbReference type="SAM" id="Phobius"/>
    </source>
</evidence>
<dbReference type="InterPro" id="IPR023346">
    <property type="entry name" value="Lysozyme-like_dom_sf"/>
</dbReference>
<dbReference type="PANTHER" id="PTHR37423">
    <property type="entry name" value="SOLUBLE LYTIC MUREIN TRANSGLYCOSYLASE-RELATED"/>
    <property type="match status" value="1"/>
</dbReference>
<keyword evidence="2" id="KW-1133">Transmembrane helix</keyword>
<reference evidence="4 5" key="1">
    <citation type="submission" date="2014-10" db="EMBL/GenBank/DDBJ databases">
        <title>Genome sequence of Clostridium aceticum DSM 1496.</title>
        <authorList>
            <person name="Poehlein A."/>
            <person name="Schiel-Bengelsdorf B."/>
            <person name="Gottschalk G."/>
            <person name="Duerre P."/>
            <person name="Daniel R."/>
        </authorList>
    </citation>
    <scope>NUCLEOTIDE SEQUENCE [LARGE SCALE GENOMIC DNA]</scope>
    <source>
        <strain evidence="4 5">DSM 1496</strain>
    </source>
</reference>
<dbReference type="EMBL" id="CP009687">
    <property type="protein sequence ID" value="AKL94923.1"/>
    <property type="molecule type" value="Genomic_DNA"/>
</dbReference>
<evidence type="ECO:0000313" key="4">
    <source>
        <dbReference type="EMBL" id="AKL94923.1"/>
    </source>
</evidence>
<dbReference type="GO" id="GO:0008933">
    <property type="term" value="F:peptidoglycan lytic transglycosylase activity"/>
    <property type="evidence" value="ECO:0007669"/>
    <property type="project" value="InterPro"/>
</dbReference>
<sequence>MLIILSKKFMRFIATIFFIIVIVVALQNGRWLIRIVYPMHYRDLIESHAQEYNVDPYLVAAIIRNESKFNPNAISRREARGLMQIAPITGQWASERLAIENYHEEMLYDPDLNIKIGCWYLDILHKEFDDSLELIVAAYNAGNGNVTKWLQNPQYSKDGKTLDEIPFGETRIYLKKVLRDYKIYQWVYRK</sequence>
<comment type="similarity">
    <text evidence="1">Belongs to the transglycosylase Slt family.</text>
</comment>
<dbReference type="KEGG" id="cace:CACET_c14610"/>
<feature type="transmembrane region" description="Helical" evidence="2">
    <location>
        <begin position="12"/>
        <end position="33"/>
    </location>
</feature>
<dbReference type="STRING" id="84022.CACET_c14610"/>
<dbReference type="PATRIC" id="fig|84022.6.peg.1457"/>
<evidence type="ECO:0000313" key="5">
    <source>
        <dbReference type="Proteomes" id="UP000035704"/>
    </source>
</evidence>
<dbReference type="InterPro" id="IPR000189">
    <property type="entry name" value="Transglyc_AS"/>
</dbReference>
<feature type="domain" description="Transglycosylase SLT" evidence="3">
    <location>
        <begin position="44"/>
        <end position="157"/>
    </location>
</feature>
<dbReference type="Pfam" id="PF01464">
    <property type="entry name" value="SLT"/>
    <property type="match status" value="1"/>
</dbReference>
<dbReference type="PANTHER" id="PTHR37423:SF2">
    <property type="entry name" value="MEMBRANE-BOUND LYTIC MUREIN TRANSGLYCOSYLASE C"/>
    <property type="match status" value="1"/>
</dbReference>
<dbReference type="GO" id="GO:0000270">
    <property type="term" value="P:peptidoglycan metabolic process"/>
    <property type="evidence" value="ECO:0007669"/>
    <property type="project" value="InterPro"/>
</dbReference>
<dbReference type="AlphaFoldDB" id="A0A0G3W977"/>
<organism evidence="4 5">
    <name type="scientific">Clostridium aceticum</name>
    <dbReference type="NCBI Taxonomy" id="84022"/>
    <lineage>
        <taxon>Bacteria</taxon>
        <taxon>Bacillati</taxon>
        <taxon>Bacillota</taxon>
        <taxon>Clostridia</taxon>
        <taxon>Eubacteriales</taxon>
        <taxon>Clostridiaceae</taxon>
        <taxon>Clostridium</taxon>
    </lineage>
</organism>
<keyword evidence="2" id="KW-0472">Membrane</keyword>
<dbReference type="InterPro" id="IPR008258">
    <property type="entry name" value="Transglycosylase_SLT_dom_1"/>
</dbReference>
<dbReference type="Gene3D" id="1.10.530.10">
    <property type="match status" value="1"/>
</dbReference>
<dbReference type="Proteomes" id="UP000035704">
    <property type="component" value="Chromosome"/>
</dbReference>
<dbReference type="SUPFAM" id="SSF53955">
    <property type="entry name" value="Lysozyme-like"/>
    <property type="match status" value="1"/>
</dbReference>
<evidence type="ECO:0000259" key="3">
    <source>
        <dbReference type="Pfam" id="PF01464"/>
    </source>
</evidence>
<proteinExistence type="inferred from homology"/>
<dbReference type="GO" id="GO:0016020">
    <property type="term" value="C:membrane"/>
    <property type="evidence" value="ECO:0007669"/>
    <property type="project" value="InterPro"/>
</dbReference>
<name>A0A0G3W977_9CLOT</name>
<evidence type="ECO:0000256" key="1">
    <source>
        <dbReference type="ARBA" id="ARBA00007734"/>
    </source>
</evidence>
<keyword evidence="5" id="KW-1185">Reference proteome</keyword>
<keyword evidence="2" id="KW-0812">Transmembrane</keyword>
<protein>
    <submittedName>
        <fullName evidence="4">Lytic transglycosylase, catalytic subunit</fullName>
    </submittedName>
</protein>